<keyword evidence="4" id="KW-0963">Cytoplasm</keyword>
<reference evidence="5 6" key="1">
    <citation type="submission" date="2019-02" db="EMBL/GenBank/DDBJ databases">
        <title>Prokaryotic population dynamics and viral predation in marine succession experiment using metagenomics: the confinement effect.</title>
        <authorList>
            <person name="Haro-Moreno J.M."/>
            <person name="Rodriguez-Valera F."/>
            <person name="Lopez-Perez M."/>
        </authorList>
    </citation>
    <scope>NUCLEOTIDE SEQUENCE [LARGE SCALE GENOMIC DNA]</scope>
    <source>
        <strain evidence="5">MED-G157</strain>
    </source>
</reference>
<dbReference type="PIRSF" id="PIRSF006305">
    <property type="entry name" value="Maf"/>
    <property type="match status" value="1"/>
</dbReference>
<dbReference type="HAMAP" id="MF_00528">
    <property type="entry name" value="Maf"/>
    <property type="match status" value="1"/>
</dbReference>
<keyword evidence="3 4" id="KW-0546">Nucleotide metabolism</keyword>
<dbReference type="AlphaFoldDB" id="A0A520S4Y0"/>
<evidence type="ECO:0000256" key="3">
    <source>
        <dbReference type="ARBA" id="ARBA00023080"/>
    </source>
</evidence>
<dbReference type="SUPFAM" id="SSF52972">
    <property type="entry name" value="ITPase-like"/>
    <property type="match status" value="1"/>
</dbReference>
<dbReference type="PANTHER" id="PTHR43213:SF5">
    <property type="entry name" value="BIFUNCTIONAL DTTP_UTP PYROPHOSPHATASE_METHYLTRANSFERASE PROTEIN-RELATED"/>
    <property type="match status" value="1"/>
</dbReference>
<feature type="site" description="Important for substrate specificity" evidence="4">
    <location>
        <position position="71"/>
    </location>
</feature>
<name>A0A520S4Y0_9GAMM</name>
<sequence>MIKLVLASSSPRRADLLLQLGLSFSIVKPHVNEILNPLESATDFIERMAREKNSEIRNKLDDDHVILSADTVVICESKVLGKPKSKEDGLSMLKILSGRTHKVLTGVVLTKKSHEKFFSVETKVKFRGLSDDEIEAYWMTGEPRDKAGSYGIQGKGAVFVSAIEGSYSNVVGLPLMETADVLKQLGIDCFT</sequence>
<dbReference type="PANTHER" id="PTHR43213">
    <property type="entry name" value="BIFUNCTIONAL DTTP/UTP PYROPHOSPHATASE/METHYLTRANSFERASE PROTEIN-RELATED"/>
    <property type="match status" value="1"/>
</dbReference>
<dbReference type="NCBIfam" id="TIGR00172">
    <property type="entry name" value="maf"/>
    <property type="match status" value="1"/>
</dbReference>
<comment type="subcellular location">
    <subcellularLocation>
        <location evidence="4">Cytoplasm</location>
    </subcellularLocation>
</comment>
<organism evidence="5 6">
    <name type="scientific">OM182 bacterium</name>
    <dbReference type="NCBI Taxonomy" id="2510334"/>
    <lineage>
        <taxon>Bacteria</taxon>
        <taxon>Pseudomonadati</taxon>
        <taxon>Pseudomonadota</taxon>
        <taxon>Gammaproteobacteria</taxon>
        <taxon>OMG group</taxon>
        <taxon>OM182 clade</taxon>
    </lineage>
</organism>
<dbReference type="Proteomes" id="UP000316199">
    <property type="component" value="Unassembled WGS sequence"/>
</dbReference>
<dbReference type="GO" id="GO:0005737">
    <property type="term" value="C:cytoplasm"/>
    <property type="evidence" value="ECO:0007669"/>
    <property type="project" value="UniProtKB-SubCell"/>
</dbReference>
<dbReference type="CDD" id="cd00555">
    <property type="entry name" value="Maf"/>
    <property type="match status" value="1"/>
</dbReference>
<comment type="cofactor">
    <cofactor evidence="1 4">
        <name>a divalent metal cation</name>
        <dbReference type="ChEBI" id="CHEBI:60240"/>
    </cofactor>
</comment>
<feature type="site" description="Important for substrate specificity" evidence="4">
    <location>
        <position position="12"/>
    </location>
</feature>
<dbReference type="GO" id="GO:0036218">
    <property type="term" value="F:dTTP diphosphatase activity"/>
    <property type="evidence" value="ECO:0007669"/>
    <property type="project" value="RHEA"/>
</dbReference>
<dbReference type="Gene3D" id="3.90.950.10">
    <property type="match status" value="1"/>
</dbReference>
<dbReference type="EMBL" id="SHAG01000002">
    <property type="protein sequence ID" value="RZO77536.1"/>
    <property type="molecule type" value="Genomic_DNA"/>
</dbReference>
<dbReference type="Pfam" id="PF02545">
    <property type="entry name" value="Maf"/>
    <property type="match status" value="1"/>
</dbReference>
<gene>
    <name evidence="5" type="ORF">EVA68_01425</name>
</gene>
<feature type="site" description="Important for substrate specificity" evidence="4">
    <location>
        <position position="153"/>
    </location>
</feature>
<evidence type="ECO:0000313" key="5">
    <source>
        <dbReference type="EMBL" id="RZO77536.1"/>
    </source>
</evidence>
<proteinExistence type="inferred from homology"/>
<comment type="caution">
    <text evidence="4">Lacks conserved residue(s) required for the propagation of feature annotation.</text>
</comment>
<dbReference type="EC" id="3.6.1.9" evidence="4"/>
<evidence type="ECO:0000256" key="2">
    <source>
        <dbReference type="ARBA" id="ARBA00022801"/>
    </source>
</evidence>
<keyword evidence="2 4" id="KW-0378">Hydrolase</keyword>
<comment type="caution">
    <text evidence="5">The sequence shown here is derived from an EMBL/GenBank/DDBJ whole genome shotgun (WGS) entry which is preliminary data.</text>
</comment>
<evidence type="ECO:0000313" key="6">
    <source>
        <dbReference type="Proteomes" id="UP000316199"/>
    </source>
</evidence>
<dbReference type="GO" id="GO:0036221">
    <property type="term" value="F:UTP diphosphatase activity"/>
    <property type="evidence" value="ECO:0007669"/>
    <property type="project" value="RHEA"/>
</dbReference>
<comment type="catalytic activity">
    <reaction evidence="4">
        <text>UTP + H2O = UMP + diphosphate + H(+)</text>
        <dbReference type="Rhea" id="RHEA:29395"/>
        <dbReference type="ChEBI" id="CHEBI:15377"/>
        <dbReference type="ChEBI" id="CHEBI:15378"/>
        <dbReference type="ChEBI" id="CHEBI:33019"/>
        <dbReference type="ChEBI" id="CHEBI:46398"/>
        <dbReference type="ChEBI" id="CHEBI:57865"/>
        <dbReference type="EC" id="3.6.1.9"/>
    </reaction>
</comment>
<protein>
    <recommendedName>
        <fullName evidence="4">dTTP/UTP pyrophosphatase</fullName>
        <shortName evidence="4">dTTPase/UTPase</shortName>
        <ecNumber evidence="4">3.6.1.9</ecNumber>
    </recommendedName>
    <alternativeName>
        <fullName evidence="4">Nucleoside triphosphate pyrophosphatase</fullName>
    </alternativeName>
    <alternativeName>
        <fullName evidence="4">Nucleotide pyrophosphatase</fullName>
        <shortName evidence="4">Nucleotide PPase</shortName>
    </alternativeName>
</protein>
<evidence type="ECO:0000256" key="4">
    <source>
        <dbReference type="HAMAP-Rule" id="MF_00528"/>
    </source>
</evidence>
<comment type="catalytic activity">
    <reaction evidence="4">
        <text>dTTP + H2O = dTMP + diphosphate + H(+)</text>
        <dbReference type="Rhea" id="RHEA:28534"/>
        <dbReference type="ChEBI" id="CHEBI:15377"/>
        <dbReference type="ChEBI" id="CHEBI:15378"/>
        <dbReference type="ChEBI" id="CHEBI:33019"/>
        <dbReference type="ChEBI" id="CHEBI:37568"/>
        <dbReference type="ChEBI" id="CHEBI:63528"/>
        <dbReference type="EC" id="3.6.1.9"/>
    </reaction>
</comment>
<dbReference type="InterPro" id="IPR029001">
    <property type="entry name" value="ITPase-like_fam"/>
</dbReference>
<feature type="active site" description="Proton acceptor" evidence="4">
    <location>
        <position position="70"/>
    </location>
</feature>
<dbReference type="GO" id="GO:0009117">
    <property type="term" value="P:nucleotide metabolic process"/>
    <property type="evidence" value="ECO:0007669"/>
    <property type="project" value="UniProtKB-KW"/>
</dbReference>
<accession>A0A520S4Y0</accession>
<comment type="function">
    <text evidence="4">Nucleoside triphosphate pyrophosphatase that hydrolyzes dTTP and UTP. May have a dual role in cell division arrest and in preventing the incorporation of modified nucleotides into cellular nucleic acids.</text>
</comment>
<evidence type="ECO:0000256" key="1">
    <source>
        <dbReference type="ARBA" id="ARBA00001968"/>
    </source>
</evidence>
<comment type="similarity">
    <text evidence="4">Belongs to the Maf family. YhdE subfamily.</text>
</comment>
<dbReference type="InterPro" id="IPR003697">
    <property type="entry name" value="Maf-like"/>
</dbReference>